<keyword evidence="1" id="KW-0812">Transmembrane</keyword>
<gene>
    <name evidence="2" type="ORF">MAXJ12_09041</name>
</gene>
<protein>
    <submittedName>
        <fullName evidence="2">Uncharacterized protein</fullName>
    </submittedName>
</protein>
<organism evidence="2 3">
    <name type="scientific">Mesorhizobium alhagi CCNWXJ12-2</name>
    <dbReference type="NCBI Taxonomy" id="1107882"/>
    <lineage>
        <taxon>Bacteria</taxon>
        <taxon>Pseudomonadati</taxon>
        <taxon>Pseudomonadota</taxon>
        <taxon>Alphaproteobacteria</taxon>
        <taxon>Hyphomicrobiales</taxon>
        <taxon>Phyllobacteriaceae</taxon>
        <taxon>Allomesorhizobium</taxon>
    </lineage>
</organism>
<dbReference type="EMBL" id="AHAM01000059">
    <property type="protein sequence ID" value="EHK57628.1"/>
    <property type="molecule type" value="Genomic_DNA"/>
</dbReference>
<dbReference type="AlphaFoldDB" id="H0HNT3"/>
<dbReference type="PATRIC" id="fig|1107882.3.peg.1773"/>
<evidence type="ECO:0000313" key="3">
    <source>
        <dbReference type="Proteomes" id="UP000003250"/>
    </source>
</evidence>
<feature type="transmembrane region" description="Helical" evidence="1">
    <location>
        <begin position="7"/>
        <end position="26"/>
    </location>
</feature>
<name>H0HNT3_9HYPH</name>
<proteinExistence type="predicted"/>
<keyword evidence="3" id="KW-1185">Reference proteome</keyword>
<reference evidence="2 3" key="1">
    <citation type="journal article" date="2012" name="J. Bacteriol.">
        <title>Draft Genome Sequence of Mesorhizobium alhagi CCNWXJ12-2T, a Novel Salt-Resistant Species Isolated from the Desert of Northwestern China.</title>
        <authorList>
            <person name="Zhou M."/>
            <person name="Chen W."/>
            <person name="Chen H."/>
            <person name="Wei G."/>
        </authorList>
    </citation>
    <scope>NUCLEOTIDE SEQUENCE [LARGE SCALE GENOMIC DNA]</scope>
    <source>
        <strain evidence="2 3">CCNWXJ12-2</strain>
    </source>
</reference>
<dbReference type="Proteomes" id="UP000003250">
    <property type="component" value="Unassembled WGS sequence"/>
</dbReference>
<keyword evidence="1" id="KW-1133">Transmembrane helix</keyword>
<accession>H0HNT3</accession>
<keyword evidence="1" id="KW-0472">Membrane</keyword>
<evidence type="ECO:0000313" key="2">
    <source>
        <dbReference type="EMBL" id="EHK57628.1"/>
    </source>
</evidence>
<sequence length="176" mass="19284">MGALIKFIAAAIWICVVTIGAVVYSFQTSGANAEAKGPALFGGLDYVKTDVISVPILRNSRIDGYFLARLVYVVDPAKLKLLTVPVEAILVDEVYSYLYSNPQLDFSANETLDLELFRAGIRDAINARVQEALIDDILVEQIDFLSKDDIRDNSVRRRTKAIEAENKAAGLPAPAH</sequence>
<evidence type="ECO:0000256" key="1">
    <source>
        <dbReference type="SAM" id="Phobius"/>
    </source>
</evidence>